<feature type="coiled-coil region" evidence="1">
    <location>
        <begin position="769"/>
        <end position="798"/>
    </location>
</feature>
<dbReference type="InterPro" id="IPR013783">
    <property type="entry name" value="Ig-like_fold"/>
</dbReference>
<dbReference type="Pfam" id="PF07495">
    <property type="entry name" value="Y_Y_Y"/>
    <property type="match status" value="1"/>
</dbReference>
<dbReference type="SUPFAM" id="SSF101898">
    <property type="entry name" value="NHL repeat"/>
    <property type="match status" value="1"/>
</dbReference>
<evidence type="ECO:0000256" key="3">
    <source>
        <dbReference type="SAM" id="SignalP"/>
    </source>
</evidence>
<sequence length="948" mass="108577">MRKSLKLLIFLISLIGVANAGNFRNPHVINFNKQQFSGSNKNWSIAMDDNGYTYIGNSIGLIEFDGVSWHLYNSPNGFAVRCIAVDEDNKIYTGGYRELGFWERNDLGELQYNSLTSMVEDHFPKNEEFWHVFVIGNKVYFQSFSGIYIYADGKFSVVRVNGFITSAAVVDNELLIALVSDGIYKVTEKGYSPVLKGEFFTGKSITYIEKLSNNNFLLGTESSGFYIYDSETAGHNIWAGELHQSFIRNNINNALRTKDGHTIVGTILDGIKVIDKEGTLVQNINIQTGLQSNTVHSMKCDEQGNIWVASDKGVDFLSFSSNKSYTIYRHPELGAVYSAALLDGVLYAGTNQGVFHRKWEKRTEPFKLVPGTQRQVWDCEIIDNQLLVGHNSGTFLIKDQEAQMISNHAGGYSITKIPDHPNHLLQSTYNDLVVFSRKDNRWQADHLVKGFSDLIRFIEFDHRNNLWASHLYQGIYKIRLNEALDSAVQITHFGKESKIWRQGASIRTFSVENRVVFTNEDSIYTYDDLKDAIVPYTFLNNHLGEYSSAFFIASGPDHHYWFMNSAGIALFRILGTDVEKIKEFPMSLFRSEMIPKEENLIPLNQKTGLLCLENGFALLDATSPESGSEIENKQLHIRKIEIRGQEGDAEAVSPFNSRLRIPYNKNNIALRYSFPLYSSEKISYQYKIEGLNNEWTEPVKYPEFVINRIPAGDYTIRVRATNSWGNTSQTHELSFTVNPPWYRSTLAIMAYALIFSGLIFLGKYITVKRVKMNEKHKNEEKEKELIQLRNEKLQSELSFKSRELATSTMGIIKKNEFLISLKEKLKRHKEQLGTRYPDKYYNELIKKIDSNITGDDDWKTFEYNFNLAHETFLQSLKSEYPDLTPSDLRLCTFLRINLTSKEIAPLLGISVRGVENHRYRVRKKLDLSPDTDLTDFILTFQNGNDHPN</sequence>
<keyword evidence="6" id="KW-1185">Reference proteome</keyword>
<dbReference type="SUPFAM" id="SSF63829">
    <property type="entry name" value="Calcium-dependent phosphotriesterase"/>
    <property type="match status" value="1"/>
</dbReference>
<dbReference type="GO" id="GO:0003677">
    <property type="term" value="F:DNA binding"/>
    <property type="evidence" value="ECO:0007669"/>
    <property type="project" value="InterPro"/>
</dbReference>
<dbReference type="Gene3D" id="2.130.10.10">
    <property type="entry name" value="YVTN repeat-like/Quinoprotein amine dehydrogenase"/>
    <property type="match status" value="2"/>
</dbReference>
<dbReference type="SUPFAM" id="SSF46894">
    <property type="entry name" value="C-terminal effector domain of the bipartite response regulators"/>
    <property type="match status" value="1"/>
</dbReference>
<protein>
    <submittedName>
        <fullName evidence="5">Two component regulator with propeller domain</fullName>
    </submittedName>
</protein>
<feature type="transmembrane region" description="Helical" evidence="2">
    <location>
        <begin position="741"/>
        <end position="762"/>
    </location>
</feature>
<organism evidence="5 6">
    <name type="scientific">Marinilabilia salmonicolor</name>
    <dbReference type="NCBI Taxonomy" id="989"/>
    <lineage>
        <taxon>Bacteria</taxon>
        <taxon>Pseudomonadati</taxon>
        <taxon>Bacteroidota</taxon>
        <taxon>Bacteroidia</taxon>
        <taxon>Marinilabiliales</taxon>
        <taxon>Marinilabiliaceae</taxon>
        <taxon>Marinilabilia</taxon>
    </lineage>
</organism>
<feature type="signal peptide" evidence="3">
    <location>
        <begin position="1"/>
        <end position="20"/>
    </location>
</feature>
<dbReference type="RefSeq" id="WP_114436886.1">
    <property type="nucleotide sequence ID" value="NZ_QPIZ01000008.1"/>
</dbReference>
<keyword evidence="2" id="KW-0812">Transmembrane</keyword>
<dbReference type="InterPro" id="IPR011110">
    <property type="entry name" value="Reg_prop"/>
</dbReference>
<keyword evidence="2" id="KW-0472">Membrane</keyword>
<evidence type="ECO:0000313" key="5">
    <source>
        <dbReference type="EMBL" id="RCW36636.1"/>
    </source>
</evidence>
<dbReference type="Gene3D" id="1.10.10.10">
    <property type="entry name" value="Winged helix-like DNA-binding domain superfamily/Winged helix DNA-binding domain"/>
    <property type="match status" value="1"/>
</dbReference>
<evidence type="ECO:0000256" key="1">
    <source>
        <dbReference type="SAM" id="Coils"/>
    </source>
</evidence>
<evidence type="ECO:0000259" key="4">
    <source>
        <dbReference type="SMART" id="SM00421"/>
    </source>
</evidence>
<gene>
    <name evidence="5" type="ORF">DFO77_10878</name>
</gene>
<feature type="domain" description="HTH luxR-type" evidence="4">
    <location>
        <begin position="880"/>
        <end position="937"/>
    </location>
</feature>
<reference evidence="5 6" key="1">
    <citation type="submission" date="2018-07" db="EMBL/GenBank/DDBJ databases">
        <title>Freshwater and sediment microbial communities from various areas in North America, analyzing microbe dynamics in response to fracking.</title>
        <authorList>
            <person name="Lamendella R."/>
        </authorList>
    </citation>
    <scope>NUCLEOTIDE SEQUENCE [LARGE SCALE GENOMIC DNA]</scope>
    <source>
        <strain evidence="5 6">160A</strain>
    </source>
</reference>
<dbReference type="InterPro" id="IPR011123">
    <property type="entry name" value="Y_Y_Y"/>
</dbReference>
<dbReference type="GO" id="GO:0006355">
    <property type="term" value="P:regulation of DNA-templated transcription"/>
    <property type="evidence" value="ECO:0007669"/>
    <property type="project" value="InterPro"/>
</dbReference>
<evidence type="ECO:0000256" key="2">
    <source>
        <dbReference type="SAM" id="Phobius"/>
    </source>
</evidence>
<keyword evidence="2" id="KW-1133">Transmembrane helix</keyword>
<dbReference type="InterPro" id="IPR000792">
    <property type="entry name" value="Tscrpt_reg_LuxR_C"/>
</dbReference>
<dbReference type="Gene3D" id="2.60.40.10">
    <property type="entry name" value="Immunoglobulins"/>
    <property type="match status" value="1"/>
</dbReference>
<proteinExistence type="predicted"/>
<dbReference type="InterPro" id="IPR036388">
    <property type="entry name" value="WH-like_DNA-bd_sf"/>
</dbReference>
<feature type="chain" id="PRO_5016961229" evidence="3">
    <location>
        <begin position="21"/>
        <end position="948"/>
    </location>
</feature>
<dbReference type="SMART" id="SM00421">
    <property type="entry name" value="HTH_LUXR"/>
    <property type="match status" value="1"/>
</dbReference>
<accession>A0A368V687</accession>
<dbReference type="InterPro" id="IPR016032">
    <property type="entry name" value="Sig_transdc_resp-reg_C-effctor"/>
</dbReference>
<keyword evidence="1" id="KW-0175">Coiled coil</keyword>
<evidence type="ECO:0000313" key="6">
    <source>
        <dbReference type="Proteomes" id="UP000252733"/>
    </source>
</evidence>
<keyword evidence="3" id="KW-0732">Signal</keyword>
<comment type="caution">
    <text evidence="5">The sequence shown here is derived from an EMBL/GenBank/DDBJ whole genome shotgun (WGS) entry which is preliminary data.</text>
</comment>
<name>A0A368V687_9BACT</name>
<dbReference type="EMBL" id="QPIZ01000008">
    <property type="protein sequence ID" value="RCW36636.1"/>
    <property type="molecule type" value="Genomic_DNA"/>
</dbReference>
<dbReference type="Pfam" id="PF07494">
    <property type="entry name" value="Reg_prop"/>
    <property type="match status" value="1"/>
</dbReference>
<dbReference type="AlphaFoldDB" id="A0A368V687"/>
<dbReference type="InterPro" id="IPR015943">
    <property type="entry name" value="WD40/YVTN_repeat-like_dom_sf"/>
</dbReference>
<dbReference type="Proteomes" id="UP000252733">
    <property type="component" value="Unassembled WGS sequence"/>
</dbReference>